<dbReference type="PANTHER" id="PTHR30537:SF5">
    <property type="entry name" value="HTH-TYPE TRANSCRIPTIONAL ACTIVATOR TTDR-RELATED"/>
    <property type="match status" value="1"/>
</dbReference>
<evidence type="ECO:0000256" key="3">
    <source>
        <dbReference type="ARBA" id="ARBA00023125"/>
    </source>
</evidence>
<evidence type="ECO:0000259" key="5">
    <source>
        <dbReference type="PROSITE" id="PS50931"/>
    </source>
</evidence>
<evidence type="ECO:0000256" key="1">
    <source>
        <dbReference type="ARBA" id="ARBA00009437"/>
    </source>
</evidence>
<accession>A0A128FII0</accession>
<keyword evidence="4" id="KW-0804">Transcription</keyword>
<dbReference type="Pfam" id="PF03466">
    <property type="entry name" value="LysR_substrate"/>
    <property type="match status" value="1"/>
</dbReference>
<dbReference type="InterPro" id="IPR005119">
    <property type="entry name" value="LysR_subst-bd"/>
</dbReference>
<dbReference type="InterPro" id="IPR036390">
    <property type="entry name" value="WH_DNA-bd_sf"/>
</dbReference>
<dbReference type="EMBL" id="FIZY01000072">
    <property type="protein sequence ID" value="CZF86603.1"/>
    <property type="molecule type" value="Genomic_DNA"/>
</dbReference>
<evidence type="ECO:0000256" key="4">
    <source>
        <dbReference type="ARBA" id="ARBA00023163"/>
    </source>
</evidence>
<comment type="similarity">
    <text evidence="1">Belongs to the LysR transcriptional regulatory family.</text>
</comment>
<protein>
    <submittedName>
        <fullName evidence="6">HTH-type transcriptional regulator DmlR</fullName>
    </submittedName>
</protein>
<dbReference type="InterPro" id="IPR036388">
    <property type="entry name" value="WH-like_DNA-bd_sf"/>
</dbReference>
<gene>
    <name evidence="6" type="primary">dmlR_13</name>
    <name evidence="6" type="ORF">GMA8713_04637</name>
</gene>
<proteinExistence type="inferred from homology"/>
<dbReference type="PANTHER" id="PTHR30537">
    <property type="entry name" value="HTH-TYPE TRANSCRIPTIONAL REGULATOR"/>
    <property type="match status" value="1"/>
</dbReference>
<feature type="domain" description="HTH lysR-type" evidence="5">
    <location>
        <begin position="1"/>
        <end position="58"/>
    </location>
</feature>
<dbReference type="Proteomes" id="UP000073601">
    <property type="component" value="Unassembled WGS sequence"/>
</dbReference>
<name>A0A128FII0_9GAMM</name>
<dbReference type="InterPro" id="IPR000847">
    <property type="entry name" value="LysR_HTH_N"/>
</dbReference>
<keyword evidence="7" id="KW-1185">Reference proteome</keyword>
<dbReference type="SUPFAM" id="SSF46785">
    <property type="entry name" value="Winged helix' DNA-binding domain"/>
    <property type="match status" value="1"/>
</dbReference>
<sequence>MNLRHLETFKTVAELSSFSKAADVLGVSKGLVSRHIRALESELACRLFFRTTRSVVLTEPGKELFGAAQQIDAISHKAAQSINMLTQDGYGYIRFTAPDALGPIIAETALPAFSKGNPNIHIELDFTTDIKDVEFGESDVALRSQKALPDNLVARDIGALKDILVCSPSLFEKHEIRSSSDLLTAPCLKSSFDTSWNNWTLHSGNGQSVQLTAKGQYSSSSYEGLIALAAGGLGVACIPLALVEKNLSDGSLMRVLPDWFASQHQLHLVYTHQRFYPKKLREFIDAVVAWRNANSIWFIT</sequence>
<dbReference type="AlphaFoldDB" id="A0A128FII0"/>
<evidence type="ECO:0000256" key="2">
    <source>
        <dbReference type="ARBA" id="ARBA00023015"/>
    </source>
</evidence>
<dbReference type="CDD" id="cd08422">
    <property type="entry name" value="PBP2_CrgA_like"/>
    <property type="match status" value="1"/>
</dbReference>
<dbReference type="GO" id="GO:0043565">
    <property type="term" value="F:sequence-specific DNA binding"/>
    <property type="evidence" value="ECO:0007669"/>
    <property type="project" value="TreeGrafter"/>
</dbReference>
<dbReference type="Gene3D" id="1.10.10.10">
    <property type="entry name" value="Winged helix-like DNA-binding domain superfamily/Winged helix DNA-binding domain"/>
    <property type="match status" value="1"/>
</dbReference>
<organism evidence="6 7">
    <name type="scientific">Grimontia marina</name>
    <dbReference type="NCBI Taxonomy" id="646534"/>
    <lineage>
        <taxon>Bacteria</taxon>
        <taxon>Pseudomonadati</taxon>
        <taxon>Pseudomonadota</taxon>
        <taxon>Gammaproteobacteria</taxon>
        <taxon>Vibrionales</taxon>
        <taxon>Vibrionaceae</taxon>
        <taxon>Grimontia</taxon>
    </lineage>
</organism>
<dbReference type="PROSITE" id="PS50931">
    <property type="entry name" value="HTH_LYSR"/>
    <property type="match status" value="1"/>
</dbReference>
<dbReference type="Gene3D" id="3.40.190.290">
    <property type="match status" value="1"/>
</dbReference>
<dbReference type="Pfam" id="PF00126">
    <property type="entry name" value="HTH_1"/>
    <property type="match status" value="1"/>
</dbReference>
<dbReference type="OrthoDB" id="9785745at2"/>
<evidence type="ECO:0000313" key="6">
    <source>
        <dbReference type="EMBL" id="CZF86603.1"/>
    </source>
</evidence>
<dbReference type="FunFam" id="1.10.10.10:FF:000001">
    <property type="entry name" value="LysR family transcriptional regulator"/>
    <property type="match status" value="1"/>
</dbReference>
<reference evidence="7" key="1">
    <citation type="submission" date="2016-02" db="EMBL/GenBank/DDBJ databases">
        <authorList>
            <person name="Rodrigo-Torres Lidia"/>
            <person name="Arahal R.David."/>
        </authorList>
    </citation>
    <scope>NUCLEOTIDE SEQUENCE [LARGE SCALE GENOMIC DNA]</scope>
    <source>
        <strain evidence="7">CECT 8713</strain>
    </source>
</reference>
<dbReference type="InterPro" id="IPR058163">
    <property type="entry name" value="LysR-type_TF_proteobact-type"/>
</dbReference>
<evidence type="ECO:0000313" key="7">
    <source>
        <dbReference type="Proteomes" id="UP000073601"/>
    </source>
</evidence>
<dbReference type="RefSeq" id="WP_062714600.1">
    <property type="nucleotide sequence ID" value="NZ_CAWRCI010000072.1"/>
</dbReference>
<dbReference type="GO" id="GO:0003700">
    <property type="term" value="F:DNA-binding transcription factor activity"/>
    <property type="evidence" value="ECO:0007669"/>
    <property type="project" value="InterPro"/>
</dbReference>
<dbReference type="GO" id="GO:0006351">
    <property type="term" value="P:DNA-templated transcription"/>
    <property type="evidence" value="ECO:0007669"/>
    <property type="project" value="TreeGrafter"/>
</dbReference>
<dbReference type="SUPFAM" id="SSF53850">
    <property type="entry name" value="Periplasmic binding protein-like II"/>
    <property type="match status" value="1"/>
</dbReference>
<keyword evidence="3" id="KW-0238">DNA-binding</keyword>
<keyword evidence="2" id="KW-0805">Transcription regulation</keyword>